<evidence type="ECO:0000259" key="1">
    <source>
        <dbReference type="Pfam" id="PF07631"/>
    </source>
</evidence>
<evidence type="ECO:0000313" key="2">
    <source>
        <dbReference type="EMBL" id="EDY18775.1"/>
    </source>
</evidence>
<accession>B4D4H4</accession>
<proteinExistence type="predicted"/>
<dbReference type="EMBL" id="ABVL01000011">
    <property type="protein sequence ID" value="EDY18775.1"/>
    <property type="molecule type" value="Genomic_DNA"/>
</dbReference>
<dbReference type="InParanoid" id="B4D4H4"/>
<dbReference type="AlphaFoldDB" id="B4D4H4"/>
<name>B4D4H4_9BACT</name>
<evidence type="ECO:0000313" key="3">
    <source>
        <dbReference type="Proteomes" id="UP000005824"/>
    </source>
</evidence>
<dbReference type="Pfam" id="PF07631">
    <property type="entry name" value="PSD4"/>
    <property type="match status" value="1"/>
</dbReference>
<dbReference type="InterPro" id="IPR013042">
    <property type="entry name" value="DUF1592"/>
</dbReference>
<gene>
    <name evidence="2" type="ORF">CfE428DRAFT_3812</name>
</gene>
<protein>
    <submittedName>
        <fullName evidence="2">Putative secreted protein</fullName>
    </submittedName>
</protein>
<reference evidence="2 3" key="1">
    <citation type="journal article" date="2011" name="J. Bacteriol.">
        <title>Genome sequence of Chthoniobacter flavus Ellin428, an aerobic heterotrophic soil bacterium.</title>
        <authorList>
            <person name="Kant R."/>
            <person name="van Passel M.W."/>
            <person name="Palva A."/>
            <person name="Lucas S."/>
            <person name="Lapidus A."/>
            <person name="Glavina Del Rio T."/>
            <person name="Dalin E."/>
            <person name="Tice H."/>
            <person name="Bruce D."/>
            <person name="Goodwin L."/>
            <person name="Pitluck S."/>
            <person name="Larimer F.W."/>
            <person name="Land M.L."/>
            <person name="Hauser L."/>
            <person name="Sangwan P."/>
            <person name="de Vos W.M."/>
            <person name="Janssen P.H."/>
            <person name="Smidt H."/>
        </authorList>
    </citation>
    <scope>NUCLEOTIDE SEQUENCE [LARGE SCALE GENOMIC DNA]</scope>
    <source>
        <strain evidence="2 3">Ellin428</strain>
    </source>
</reference>
<dbReference type="Proteomes" id="UP000005824">
    <property type="component" value="Unassembled WGS sequence"/>
</dbReference>
<feature type="domain" description="DUF1592" evidence="1">
    <location>
        <begin position="148"/>
        <end position="218"/>
    </location>
</feature>
<organism evidence="2 3">
    <name type="scientific">Chthoniobacter flavus Ellin428</name>
    <dbReference type="NCBI Taxonomy" id="497964"/>
    <lineage>
        <taxon>Bacteria</taxon>
        <taxon>Pseudomonadati</taxon>
        <taxon>Verrucomicrobiota</taxon>
        <taxon>Spartobacteria</taxon>
        <taxon>Chthoniobacterales</taxon>
        <taxon>Chthoniobacteraceae</taxon>
        <taxon>Chthoniobacter</taxon>
    </lineage>
</organism>
<comment type="caution">
    <text evidence="2">The sequence shown here is derived from an EMBL/GenBank/DDBJ whole genome shotgun (WGS) entry which is preliminary data.</text>
</comment>
<keyword evidence="3" id="KW-1185">Reference proteome</keyword>
<sequence length="675" mass="77327" precursor="true">MNPRLLLKATGGLDHEGKQVIKADSTAYRILAEWVRQVNDPHGGKSGMKIAVSAQDTRSFFDGVAMLDNRKLMRRITLSLAGRLPSEDELAAAQKDGVKAVGPILDKLMKEDAFYDRLAEAFNDIFLTRGYDGVPETALSYDNFEKTRNWCQKYDLKIEDKAAQQKARYKLTDDYREAMLREPTELIKYIVRNERPFTEIVTADYIMVSPYTARGYGVYDEMREKFHNPEDPFEYLPVRLSALKHRNGKVQESATSFYPHAGLLTTFQYLRRYPTTETNRNRLRARMYFQFFLGIDVLELAPRVSDAAAITAKFKVPTMEASECVICHKTIDPIAGLFQDYYDLPDALFGPRKDGWFKDMFVPGFEGENLPPQDRWRALQWLGERTAKDPRFATTMVEHVYFILTGRKTLLQPKSLDDPLYDAKQRAYRAQRAEVERIASVLVKNGFNLKVVFKEWVASPFYRADTRSPIANSPNAEQRQAEMADLGIARMLSPEQLERKITAVFGKPWNRLRDKQIAMLYGGIDSKEVTERAVDPSGAMGALQRIMSNDVACKEVSSDFALEPTQRRLFPGIKPDVLPGVSTENDQRIRAAIVHLHQLLLGQYDIKENDPEVDRTFQLFAGILEDAHARKGIEPQETYNCRGDNEKRLPDPDYTVRAWRGVVTYLLRQEAFLYE</sequence>
<dbReference type="eggNOG" id="COG2010">
    <property type="taxonomic scope" value="Bacteria"/>
</dbReference>
<dbReference type="RefSeq" id="WP_006981137.1">
    <property type="nucleotide sequence ID" value="NZ_ABVL01000011.1"/>
</dbReference>
<dbReference type="STRING" id="497964.CfE428DRAFT_3812"/>